<gene>
    <name evidence="2" type="ORF">CXF48_07870</name>
</gene>
<proteinExistence type="predicted"/>
<feature type="region of interest" description="Disordered" evidence="1">
    <location>
        <begin position="237"/>
        <end position="256"/>
    </location>
</feature>
<sequence>MAHLDLYRELSVDPAASCEEIAGTLTSRLAATPQDDAVAVEELTLGLRILGDPGRRRRYDAALASPSVADITLDSLRDLASQPSSPADSSPSQPPLRGAAAAHAQTLARTAGTHALTAARAADARARGLLRRWWALPPTPRTLTGGAVLAAVVIVVVLAAVAVTSSDGDTTASGPRTVNDALRKARSDAFAEQDYVNAGDEVTVTTGKKYTYPDGRKARTGGGRYTVSVDNLRIVDAFQPGDPDAPKDHPDSQPRKYSSLACVDVTFRGLSAPEDSVYDTPAEWVAVDLSREPAEIEAVIDGRLTLPMDGEPDTRNRAAATGMRDKHFPPGWTGPAIYKNGSYYSSNAADDSFSLNNSRSGGDAVTASQCRVIDLTWFYDDPSPTLSDGEPSEVTGYTVSFKSLRKADTVDTDPAFVSDETPRGKFGWRLNH</sequence>
<dbReference type="RefSeq" id="WP_125207259.1">
    <property type="nucleotide sequence ID" value="NZ_PQNK01000012.1"/>
</dbReference>
<organism evidence="2 3">
    <name type="scientific">Corynebacterium bovis</name>
    <dbReference type="NCBI Taxonomy" id="36808"/>
    <lineage>
        <taxon>Bacteria</taxon>
        <taxon>Bacillati</taxon>
        <taxon>Actinomycetota</taxon>
        <taxon>Actinomycetes</taxon>
        <taxon>Mycobacteriales</taxon>
        <taxon>Corynebacteriaceae</taxon>
        <taxon>Corynebacterium</taxon>
    </lineage>
</organism>
<accession>A0A3R8PC29</accession>
<protein>
    <submittedName>
        <fullName evidence="2">Uncharacterized protein</fullName>
    </submittedName>
</protein>
<dbReference type="EMBL" id="PQNK01000012">
    <property type="protein sequence ID" value="RRO86147.1"/>
    <property type="molecule type" value="Genomic_DNA"/>
</dbReference>
<evidence type="ECO:0000256" key="1">
    <source>
        <dbReference type="SAM" id="MobiDB-lite"/>
    </source>
</evidence>
<name>A0A3R8PC29_9CORY</name>
<feature type="region of interest" description="Disordered" evidence="1">
    <location>
        <begin position="79"/>
        <end position="98"/>
    </location>
</feature>
<dbReference type="Proteomes" id="UP000276526">
    <property type="component" value="Unassembled WGS sequence"/>
</dbReference>
<comment type="caution">
    <text evidence="2">The sequence shown here is derived from an EMBL/GenBank/DDBJ whole genome shotgun (WGS) entry which is preliminary data.</text>
</comment>
<evidence type="ECO:0000313" key="2">
    <source>
        <dbReference type="EMBL" id="RRO86147.1"/>
    </source>
</evidence>
<reference evidence="2 3" key="1">
    <citation type="submission" date="2018-01" db="EMBL/GenBank/DDBJ databases">
        <title>Twenty Corynebacterium bovis Genomes.</title>
        <authorList>
            <person name="Gulvik C.A."/>
        </authorList>
    </citation>
    <scope>NUCLEOTIDE SEQUENCE [LARGE SCALE GENOMIC DNA]</scope>
    <source>
        <strain evidence="2 3">F6900</strain>
    </source>
</reference>
<feature type="compositionally biased region" description="Basic and acidic residues" evidence="1">
    <location>
        <begin position="244"/>
        <end position="254"/>
    </location>
</feature>
<evidence type="ECO:0000313" key="3">
    <source>
        <dbReference type="Proteomes" id="UP000276526"/>
    </source>
</evidence>
<dbReference type="AlphaFoldDB" id="A0A3R8PC29"/>